<dbReference type="AlphaFoldDB" id="A0A835LMX9"/>
<keyword evidence="2" id="KW-1185">Reference proteome</keyword>
<dbReference type="Proteomes" id="UP000631114">
    <property type="component" value="Unassembled WGS sequence"/>
</dbReference>
<reference evidence="1 2" key="1">
    <citation type="submission" date="2020-10" db="EMBL/GenBank/DDBJ databases">
        <title>The Coptis chinensis genome and diversification of protoberbering-type alkaloids.</title>
        <authorList>
            <person name="Wang B."/>
            <person name="Shu S."/>
            <person name="Song C."/>
            <person name="Liu Y."/>
        </authorList>
    </citation>
    <scope>NUCLEOTIDE SEQUENCE [LARGE SCALE GENOMIC DNA]</scope>
    <source>
        <strain evidence="1">HL-2020</strain>
        <tissue evidence="1">Leaf</tissue>
    </source>
</reference>
<evidence type="ECO:0000313" key="1">
    <source>
        <dbReference type="EMBL" id="KAF9598432.1"/>
    </source>
</evidence>
<dbReference type="OrthoDB" id="674805at2759"/>
<comment type="caution">
    <text evidence="1">The sequence shown here is derived from an EMBL/GenBank/DDBJ whole genome shotgun (WGS) entry which is preliminary data.</text>
</comment>
<accession>A0A835LMX9</accession>
<dbReference type="EMBL" id="JADFTS010000007">
    <property type="protein sequence ID" value="KAF9598432.1"/>
    <property type="molecule type" value="Genomic_DNA"/>
</dbReference>
<organism evidence="1 2">
    <name type="scientific">Coptis chinensis</name>
    <dbReference type="NCBI Taxonomy" id="261450"/>
    <lineage>
        <taxon>Eukaryota</taxon>
        <taxon>Viridiplantae</taxon>
        <taxon>Streptophyta</taxon>
        <taxon>Embryophyta</taxon>
        <taxon>Tracheophyta</taxon>
        <taxon>Spermatophyta</taxon>
        <taxon>Magnoliopsida</taxon>
        <taxon>Ranunculales</taxon>
        <taxon>Ranunculaceae</taxon>
        <taxon>Coptidoideae</taxon>
        <taxon>Coptis</taxon>
    </lineage>
</organism>
<evidence type="ECO:0000313" key="2">
    <source>
        <dbReference type="Proteomes" id="UP000631114"/>
    </source>
</evidence>
<gene>
    <name evidence="1" type="ORF">IFM89_027865</name>
</gene>
<protein>
    <submittedName>
        <fullName evidence="1">Uncharacterized protein</fullName>
    </submittedName>
</protein>
<name>A0A835LMX9_9MAGN</name>
<proteinExistence type="predicted"/>
<sequence length="90" mass="9762">MCDAAAVENSSNFKTVAEKSRKESKVDDGGLIPMIMQRDVGGLCHLLIEHPLLLYGAALTSVQDPLHVAAMAGHLSFVKEMIRLKPEFVA</sequence>